<sequence length="72" mass="7601">MKISIARLSTCVCGAVLAALAAGAIAKPAPWYQWRSKADGQLACSQTPLGPGWERATGPYQDARCEKPIVAK</sequence>
<keyword evidence="1" id="KW-0732">Signal</keyword>
<keyword evidence="3" id="KW-1185">Reference proteome</keyword>
<evidence type="ECO:0000313" key="3">
    <source>
        <dbReference type="Proteomes" id="UP001595665"/>
    </source>
</evidence>
<name>A0ABV7PDR1_9BURK</name>
<accession>A0ABV7PDR1</accession>
<reference evidence="3" key="1">
    <citation type="journal article" date="2019" name="Int. J. Syst. Evol. Microbiol.">
        <title>The Global Catalogue of Microorganisms (GCM) 10K type strain sequencing project: providing services to taxonomists for standard genome sequencing and annotation.</title>
        <authorList>
            <consortium name="The Broad Institute Genomics Platform"/>
            <consortium name="The Broad Institute Genome Sequencing Center for Infectious Disease"/>
            <person name="Wu L."/>
            <person name="Ma J."/>
        </authorList>
    </citation>
    <scope>NUCLEOTIDE SEQUENCE [LARGE SCALE GENOMIC DNA]</scope>
    <source>
        <strain evidence="3">CCM 7480</strain>
    </source>
</reference>
<evidence type="ECO:0000313" key="2">
    <source>
        <dbReference type="EMBL" id="MFC3457310.1"/>
    </source>
</evidence>
<proteinExistence type="predicted"/>
<organism evidence="2 3">
    <name type="scientific">Massilia haematophila</name>
    <dbReference type="NCBI Taxonomy" id="457923"/>
    <lineage>
        <taxon>Bacteria</taxon>
        <taxon>Pseudomonadati</taxon>
        <taxon>Pseudomonadota</taxon>
        <taxon>Betaproteobacteria</taxon>
        <taxon>Burkholderiales</taxon>
        <taxon>Oxalobacteraceae</taxon>
        <taxon>Telluria group</taxon>
        <taxon>Massilia</taxon>
    </lineage>
</organism>
<evidence type="ECO:0000256" key="1">
    <source>
        <dbReference type="SAM" id="SignalP"/>
    </source>
</evidence>
<dbReference type="EMBL" id="JBHRVV010000001">
    <property type="protein sequence ID" value="MFC3457310.1"/>
    <property type="molecule type" value="Genomic_DNA"/>
</dbReference>
<feature type="chain" id="PRO_5045101652" description="DUF4124 domain-containing protein" evidence="1">
    <location>
        <begin position="22"/>
        <end position="72"/>
    </location>
</feature>
<gene>
    <name evidence="2" type="ORF">ACFOPH_03460</name>
</gene>
<comment type="caution">
    <text evidence="2">The sequence shown here is derived from an EMBL/GenBank/DDBJ whole genome shotgun (WGS) entry which is preliminary data.</text>
</comment>
<protein>
    <recommendedName>
        <fullName evidence="4">DUF4124 domain-containing protein</fullName>
    </recommendedName>
</protein>
<feature type="signal peptide" evidence="1">
    <location>
        <begin position="1"/>
        <end position="21"/>
    </location>
</feature>
<dbReference type="Proteomes" id="UP001595665">
    <property type="component" value="Unassembled WGS sequence"/>
</dbReference>
<dbReference type="RefSeq" id="WP_312553356.1">
    <property type="nucleotide sequence ID" value="NZ_JBHRVV010000001.1"/>
</dbReference>
<evidence type="ECO:0008006" key="4">
    <source>
        <dbReference type="Google" id="ProtNLM"/>
    </source>
</evidence>